<dbReference type="EMBL" id="VJZE01000104">
    <property type="protein sequence ID" value="MPY41594.1"/>
    <property type="molecule type" value="Genomic_DNA"/>
</dbReference>
<dbReference type="InterPro" id="IPR005625">
    <property type="entry name" value="PepSY-ass_TM"/>
</dbReference>
<feature type="region of interest" description="Disordered" evidence="1">
    <location>
        <begin position="1"/>
        <end position="28"/>
    </location>
</feature>
<dbReference type="Pfam" id="PF03929">
    <property type="entry name" value="PepSY_TM"/>
    <property type="match status" value="1"/>
</dbReference>
<sequence>MSTAPSTETGESPQPVTTQPVTTPKPRPAALRSLKPLVLRLHFYAGVLVAPFLLVAALTGFLYAASFQAEKIVYADQLTVSSVGDRKLPISEQVAAARKAHPEGTISAVRPSPEDDATTRVMLAGVPGVDETHTLAVFVDPYTAKVRGSLEQYGSTGALPLRTWIDEFHRDLHLGESGRLYSELAASWLWVIAAGGLALWFGRRRGRRKVRGTSGRRRTLGLHGTVGVWAAAGFFFLSATGLTWSAYAGANIDTLRTSLGQATPAISATASGGDHAAHGDGEDSSGAAPEGDLDKTLAAARAKGLGDPVEIVPAADASSAYVVRQVQRSWPTKQDAVAVDPATNEVTDTLRFADFPVLAKLTRWGIDAHTGVLFGFVNQLALMALGLSLILLILWGYRMWWQRGRASAFGRPIPRGAWQHVPPQILVPALAAVAVVGYFVPLLGIPLAAFIVVDVVLGEIAHRRGGRTHAE</sequence>
<feature type="domain" description="PepSY" evidence="3">
    <location>
        <begin position="87"/>
        <end position="149"/>
    </location>
</feature>
<organism evidence="4 5">
    <name type="scientific">Streptomyces phyllanthi</name>
    <dbReference type="NCBI Taxonomy" id="1803180"/>
    <lineage>
        <taxon>Bacteria</taxon>
        <taxon>Bacillati</taxon>
        <taxon>Actinomycetota</taxon>
        <taxon>Actinomycetes</taxon>
        <taxon>Kitasatosporales</taxon>
        <taxon>Streptomycetaceae</taxon>
        <taxon>Streptomyces</taxon>
    </lineage>
</organism>
<keyword evidence="5" id="KW-1185">Reference proteome</keyword>
<name>A0A5N8W5K6_9ACTN</name>
<feature type="transmembrane region" description="Helical" evidence="2">
    <location>
        <begin position="222"/>
        <end position="247"/>
    </location>
</feature>
<feature type="region of interest" description="Disordered" evidence="1">
    <location>
        <begin position="266"/>
        <end position="291"/>
    </location>
</feature>
<dbReference type="PANTHER" id="PTHR34219">
    <property type="entry name" value="IRON-REGULATED INNER MEMBRANE PROTEIN-RELATED"/>
    <property type="match status" value="1"/>
</dbReference>
<evidence type="ECO:0000256" key="2">
    <source>
        <dbReference type="SAM" id="Phobius"/>
    </source>
</evidence>
<keyword evidence="2" id="KW-0812">Transmembrane</keyword>
<dbReference type="Pfam" id="PF03413">
    <property type="entry name" value="PepSY"/>
    <property type="match status" value="1"/>
</dbReference>
<dbReference type="RefSeq" id="WP_152785193.1">
    <property type="nucleotide sequence ID" value="NZ_BAABEQ010000081.1"/>
</dbReference>
<protein>
    <submittedName>
        <fullName evidence="4">PepSY domain-containing protein</fullName>
    </submittedName>
</protein>
<comment type="caution">
    <text evidence="4">The sequence shown here is derived from an EMBL/GenBank/DDBJ whole genome shotgun (WGS) entry which is preliminary data.</text>
</comment>
<evidence type="ECO:0000313" key="5">
    <source>
        <dbReference type="Proteomes" id="UP000326979"/>
    </source>
</evidence>
<keyword evidence="2" id="KW-0472">Membrane</keyword>
<proteinExistence type="predicted"/>
<feature type="compositionally biased region" description="Low complexity" evidence="1">
    <location>
        <begin position="13"/>
        <end position="24"/>
    </location>
</feature>
<feature type="transmembrane region" description="Helical" evidence="2">
    <location>
        <begin position="380"/>
        <end position="400"/>
    </location>
</feature>
<keyword evidence="2" id="KW-1133">Transmembrane helix</keyword>
<dbReference type="PANTHER" id="PTHR34219:SF1">
    <property type="entry name" value="PEPSY DOMAIN-CONTAINING PROTEIN"/>
    <property type="match status" value="1"/>
</dbReference>
<evidence type="ECO:0000259" key="3">
    <source>
        <dbReference type="Pfam" id="PF03413"/>
    </source>
</evidence>
<accession>A0A5N8W5K6</accession>
<feature type="transmembrane region" description="Helical" evidence="2">
    <location>
        <begin position="180"/>
        <end position="201"/>
    </location>
</feature>
<dbReference type="AlphaFoldDB" id="A0A5N8W5K6"/>
<feature type="transmembrane region" description="Helical" evidence="2">
    <location>
        <begin position="41"/>
        <end position="64"/>
    </location>
</feature>
<evidence type="ECO:0000313" key="4">
    <source>
        <dbReference type="EMBL" id="MPY41594.1"/>
    </source>
</evidence>
<gene>
    <name evidence="4" type="ORF">FNH04_17230</name>
</gene>
<dbReference type="Proteomes" id="UP000326979">
    <property type="component" value="Unassembled WGS sequence"/>
</dbReference>
<dbReference type="OrthoDB" id="9791166at2"/>
<evidence type="ECO:0000256" key="1">
    <source>
        <dbReference type="SAM" id="MobiDB-lite"/>
    </source>
</evidence>
<feature type="compositionally biased region" description="Polar residues" evidence="1">
    <location>
        <begin position="1"/>
        <end position="12"/>
    </location>
</feature>
<dbReference type="InterPro" id="IPR025711">
    <property type="entry name" value="PepSY"/>
</dbReference>
<reference evidence="4 5" key="1">
    <citation type="submission" date="2019-07" db="EMBL/GenBank/DDBJ databases">
        <title>New species of Amycolatopsis and Streptomyces.</title>
        <authorList>
            <person name="Duangmal K."/>
            <person name="Teo W.F.A."/>
            <person name="Lipun K."/>
        </authorList>
    </citation>
    <scope>NUCLEOTIDE SEQUENCE [LARGE SCALE GENOMIC DNA]</scope>
    <source>
        <strain evidence="4 5">TISTR 2346</strain>
    </source>
</reference>